<dbReference type="Gene3D" id="2.40.260.10">
    <property type="entry name" value="Sortase"/>
    <property type="match status" value="1"/>
</dbReference>
<dbReference type="CDD" id="cd05828">
    <property type="entry name" value="Sortase_D_1"/>
    <property type="match status" value="1"/>
</dbReference>
<name>A0ABV5C4Z6_9BACL</name>
<dbReference type="NCBIfam" id="NF033746">
    <property type="entry name" value="class_D_sortase"/>
    <property type="match status" value="1"/>
</dbReference>
<dbReference type="InterPro" id="IPR023365">
    <property type="entry name" value="Sortase_dom-sf"/>
</dbReference>
<sequence length="206" mass="22592">MRKVAGILLAVAGAGLLAVGGMQYVQHQASLKEAMAEANALVGQGISVSEETRLTKVSSPTPLIDRSEFKPQQNDVIGLLEIPKLNEDLPIIEGTDEEMLARGVGHYGTTAFPSDNEQILLSGHRDTVFRNFGKLAVGDRFIVKLPYGTYEYEIKSTDIVDKDDTTVIRKMGTEVLVVSTCYPFHYVGSAPERYILYAYPVDHVNS</sequence>
<dbReference type="Proteomes" id="UP001580430">
    <property type="component" value="Unassembled WGS sequence"/>
</dbReference>
<reference evidence="2 3" key="1">
    <citation type="submission" date="2024-09" db="EMBL/GenBank/DDBJ databases">
        <title>Paenibacillus zeirhizospherea sp. nov., isolated from surface of the maize (Zea mays) roots in a horticulture field, Hungary.</title>
        <authorList>
            <person name="Marton D."/>
            <person name="Farkas M."/>
            <person name="Bedics A."/>
            <person name="Toth E."/>
            <person name="Tancsics A."/>
            <person name="Boka K."/>
            <person name="Marati G."/>
            <person name="Kriszt B."/>
            <person name="Cserhati M."/>
        </authorList>
    </citation>
    <scope>NUCLEOTIDE SEQUENCE [LARGE SCALE GENOMIC DNA]</scope>
    <source>
        <strain evidence="2 3">JCM 18446</strain>
    </source>
</reference>
<dbReference type="InterPro" id="IPR005754">
    <property type="entry name" value="Sortase"/>
</dbReference>
<evidence type="ECO:0000313" key="3">
    <source>
        <dbReference type="Proteomes" id="UP001580430"/>
    </source>
</evidence>
<protein>
    <submittedName>
        <fullName evidence="2">Class D sortase</fullName>
    </submittedName>
</protein>
<evidence type="ECO:0000256" key="1">
    <source>
        <dbReference type="ARBA" id="ARBA00022801"/>
    </source>
</evidence>
<dbReference type="SUPFAM" id="SSF63817">
    <property type="entry name" value="Sortase"/>
    <property type="match status" value="1"/>
</dbReference>
<dbReference type="InterPro" id="IPR053525">
    <property type="entry name" value="Sortase_D"/>
</dbReference>
<organism evidence="2 3">
    <name type="scientific">Paenibacillus medicaginis</name>
    <dbReference type="NCBI Taxonomy" id="1470560"/>
    <lineage>
        <taxon>Bacteria</taxon>
        <taxon>Bacillati</taxon>
        <taxon>Bacillota</taxon>
        <taxon>Bacilli</taxon>
        <taxon>Bacillales</taxon>
        <taxon>Paenibacillaceae</taxon>
        <taxon>Paenibacillus</taxon>
    </lineage>
</organism>
<dbReference type="RefSeq" id="WP_375521465.1">
    <property type="nucleotide sequence ID" value="NZ_JBHIRY010000020.1"/>
</dbReference>
<dbReference type="InterPro" id="IPR041999">
    <property type="entry name" value="Sortase_D_1"/>
</dbReference>
<keyword evidence="1" id="KW-0378">Hydrolase</keyword>
<accession>A0ABV5C4Z6</accession>
<comment type="caution">
    <text evidence="2">The sequence shown here is derived from an EMBL/GenBank/DDBJ whole genome shotgun (WGS) entry which is preliminary data.</text>
</comment>
<dbReference type="Pfam" id="PF04203">
    <property type="entry name" value="Sortase"/>
    <property type="match status" value="1"/>
</dbReference>
<evidence type="ECO:0000313" key="2">
    <source>
        <dbReference type="EMBL" id="MFB5762358.1"/>
    </source>
</evidence>
<proteinExistence type="predicted"/>
<dbReference type="EMBL" id="JBHIRY010000020">
    <property type="protein sequence ID" value="MFB5762358.1"/>
    <property type="molecule type" value="Genomic_DNA"/>
</dbReference>
<keyword evidence="3" id="KW-1185">Reference proteome</keyword>
<dbReference type="NCBIfam" id="TIGR01076">
    <property type="entry name" value="sortase_fam"/>
    <property type="match status" value="1"/>
</dbReference>
<gene>
    <name evidence="2" type="ORF">ACE5LO_18405</name>
</gene>